<dbReference type="PANTHER" id="PTHR11895:SF73">
    <property type="entry name" value="AMIDASE FAMILY PROTEIN"/>
    <property type="match status" value="1"/>
</dbReference>
<feature type="domain" description="FAS1" evidence="2">
    <location>
        <begin position="64"/>
        <end position="210"/>
    </location>
</feature>
<dbReference type="InterPro" id="IPR036928">
    <property type="entry name" value="AS_sf"/>
</dbReference>
<feature type="region of interest" description="Disordered" evidence="1">
    <location>
        <begin position="866"/>
        <end position="887"/>
    </location>
</feature>
<name>A0AAW1PTE5_9CHLO</name>
<dbReference type="InterPro" id="IPR036378">
    <property type="entry name" value="FAS1_dom_sf"/>
</dbReference>
<dbReference type="GO" id="GO:0050567">
    <property type="term" value="F:glutaminyl-tRNA synthase (glutamine-hydrolyzing) activity"/>
    <property type="evidence" value="ECO:0007669"/>
    <property type="project" value="TreeGrafter"/>
</dbReference>
<evidence type="ECO:0000313" key="3">
    <source>
        <dbReference type="EMBL" id="KAK9811888.1"/>
    </source>
</evidence>
<dbReference type="InterPro" id="IPR000120">
    <property type="entry name" value="Amidase"/>
</dbReference>
<dbReference type="Proteomes" id="UP001489004">
    <property type="component" value="Unassembled WGS sequence"/>
</dbReference>
<dbReference type="InterPro" id="IPR023631">
    <property type="entry name" value="Amidase_dom"/>
</dbReference>
<dbReference type="SMART" id="SM00554">
    <property type="entry name" value="FAS1"/>
    <property type="match status" value="1"/>
</dbReference>
<evidence type="ECO:0000256" key="1">
    <source>
        <dbReference type="SAM" id="MobiDB-lite"/>
    </source>
</evidence>
<dbReference type="Pfam" id="PF01425">
    <property type="entry name" value="Amidase"/>
    <property type="match status" value="1"/>
</dbReference>
<comment type="caution">
    <text evidence="3">The sequence shown here is derived from an EMBL/GenBank/DDBJ whole genome shotgun (WGS) entry which is preliminary data.</text>
</comment>
<dbReference type="PANTHER" id="PTHR11895">
    <property type="entry name" value="TRANSAMIDASE"/>
    <property type="match status" value="1"/>
</dbReference>
<dbReference type="Gene3D" id="2.30.180.10">
    <property type="entry name" value="FAS1 domain"/>
    <property type="match status" value="1"/>
</dbReference>
<evidence type="ECO:0000259" key="2">
    <source>
        <dbReference type="PROSITE" id="PS50213"/>
    </source>
</evidence>
<dbReference type="AlphaFoldDB" id="A0AAW1PTE5"/>
<dbReference type="EMBL" id="JALJOR010000009">
    <property type="protein sequence ID" value="KAK9811888.1"/>
    <property type="molecule type" value="Genomic_DNA"/>
</dbReference>
<keyword evidence="4" id="KW-1185">Reference proteome</keyword>
<dbReference type="InterPro" id="IPR000782">
    <property type="entry name" value="FAS1_domain"/>
</dbReference>
<protein>
    <recommendedName>
        <fullName evidence="2">FAS1 domain-containing protein</fullName>
    </recommendedName>
</protein>
<dbReference type="SUPFAM" id="SSF82153">
    <property type="entry name" value="FAS1 domain"/>
    <property type="match status" value="1"/>
</dbReference>
<dbReference type="Pfam" id="PF02469">
    <property type="entry name" value="Fasciclin"/>
    <property type="match status" value="1"/>
</dbReference>
<accession>A0AAW1PTE5</accession>
<proteinExistence type="predicted"/>
<reference evidence="3 4" key="1">
    <citation type="journal article" date="2024" name="Nat. Commun.">
        <title>Phylogenomics reveals the evolutionary origins of lichenization in chlorophyte algae.</title>
        <authorList>
            <person name="Puginier C."/>
            <person name="Libourel C."/>
            <person name="Otte J."/>
            <person name="Skaloud P."/>
            <person name="Haon M."/>
            <person name="Grisel S."/>
            <person name="Petersen M."/>
            <person name="Berrin J.G."/>
            <person name="Delaux P.M."/>
            <person name="Dal Grande F."/>
            <person name="Keller J."/>
        </authorList>
    </citation>
    <scope>NUCLEOTIDE SEQUENCE [LARGE SCALE GENOMIC DNA]</scope>
    <source>
        <strain evidence="3 4">SAG 2043</strain>
    </source>
</reference>
<evidence type="ECO:0000313" key="4">
    <source>
        <dbReference type="Proteomes" id="UP001489004"/>
    </source>
</evidence>
<dbReference type="PROSITE" id="PS50213">
    <property type="entry name" value="FAS1"/>
    <property type="match status" value="1"/>
</dbReference>
<gene>
    <name evidence="3" type="ORF">WJX72_011863</name>
</gene>
<sequence>MSTSGVCVTATRQRTRQYRQRSKTLRPQAHAESCQAAAMGPLIMKLLLVTLLVCGASGRDLLQAPTAAQALASNSDLSTMAAALTASNITLPSDPITLFLPVNAAFDKAINTSALTCISGDLNSDLSTKYCSSAAALLQSTNLPYLLLSHAVTGIFPSASLANGTVLRSISGVILKAATINGTVYINNAPVVTPDVAISNGVVHLLGSVISKDAAFDTVSVPGVTQPVPGGYNYTTVIGGEKLADVGPFGTDANQTMRELVMKTYEGQIPSYREIRNAIATHDGPYTKPSMLRLDPTLGSSTTGKYRATRGAGNEIPWNVPIDMSVQLPADNETLAYLPVLSLAGLIKSKQISCVDLTHVFLDRLQKYNYVLQNVVTYTTKMALDQAAAMDALLAKDIYLGPLMCIPYGLKDLIAVPGYRTTWGTDGYIDQYINHEAFGYKKLKEAGAILIAKLTTGAMASGNVWWGGETKNPWNIVQGASGSSAGPGSATSAGQVPFSLGTETGGSIISPAVTNGVSAIRASFGIVSRSWIMALSQSLDHLGPFARTAADLAVILDAIRGYDPDDIDSIDVNLPDPFSINITSLKIGYVPDAVNWVRPPVTNVSTTQWPTATLPSPGIVFNMSEVISTLGGLGAQMVPLPGFPTGTAGLAAGGSLPTSGPGSTALQTWLNYTIPGGRAMLTTIMYAETASGFDQWLRSGLADQNRNQNSWPTQLRAGRLIPAVEYVSANRARVLTCKQLAAILEQVDAVIVPHGGDTTMGNLCSIPHVAIPVGQLDLPDAPTSARKQTISVSIYAPVYGDAVALAVAMAYQSVTDHHLQRPPIDAVEPNIVRQSLNSPWSVTRLPPGSYQAAAVKINGTNEDAPAPAWLSAPGPSAAAAPTTAVSG</sequence>
<organism evidence="3 4">
    <name type="scientific">[Myrmecia] bisecta</name>
    <dbReference type="NCBI Taxonomy" id="41462"/>
    <lineage>
        <taxon>Eukaryota</taxon>
        <taxon>Viridiplantae</taxon>
        <taxon>Chlorophyta</taxon>
        <taxon>core chlorophytes</taxon>
        <taxon>Trebouxiophyceae</taxon>
        <taxon>Trebouxiales</taxon>
        <taxon>Trebouxiaceae</taxon>
        <taxon>Myrmecia</taxon>
    </lineage>
</organism>
<dbReference type="SUPFAM" id="SSF75304">
    <property type="entry name" value="Amidase signature (AS) enzymes"/>
    <property type="match status" value="1"/>
</dbReference>
<dbReference type="Gene3D" id="3.90.1300.10">
    <property type="entry name" value="Amidase signature (AS) domain"/>
    <property type="match status" value="1"/>
</dbReference>